<name>A0A6H5FU43_9HEMI</name>
<organism evidence="1 2">
    <name type="scientific">Nesidiocoris tenuis</name>
    <dbReference type="NCBI Taxonomy" id="355587"/>
    <lineage>
        <taxon>Eukaryota</taxon>
        <taxon>Metazoa</taxon>
        <taxon>Ecdysozoa</taxon>
        <taxon>Arthropoda</taxon>
        <taxon>Hexapoda</taxon>
        <taxon>Insecta</taxon>
        <taxon>Pterygota</taxon>
        <taxon>Neoptera</taxon>
        <taxon>Paraneoptera</taxon>
        <taxon>Hemiptera</taxon>
        <taxon>Heteroptera</taxon>
        <taxon>Panheteroptera</taxon>
        <taxon>Cimicomorpha</taxon>
        <taxon>Miridae</taxon>
        <taxon>Dicyphina</taxon>
        <taxon>Nesidiocoris</taxon>
    </lineage>
</organism>
<gene>
    <name evidence="1" type="ORF">NTEN_LOCUS50</name>
</gene>
<protein>
    <submittedName>
        <fullName evidence="1">Uncharacterized protein</fullName>
    </submittedName>
</protein>
<evidence type="ECO:0000313" key="1">
    <source>
        <dbReference type="EMBL" id="CAA9993063.1"/>
    </source>
</evidence>
<proteinExistence type="predicted"/>
<dbReference type="Proteomes" id="UP000479000">
    <property type="component" value="Unassembled WGS sequence"/>
</dbReference>
<sequence>MEGVVRFKKKKNERLANFPVTVNGSIVIVLKSTIGTELQKKLFLIHIYSESLPEQVSVCPITSRTSVCGRCSGYYRTRYGYRYRYPRSPSTNCGRYTNKIHSVICVQLEYSLKSQTIPLATRMSKTGKTKSSTEIGETENMKPLSRFKFDHYDPKIEDWLYYFSRFEVELNRQGITEEKDRATLLVSSVGPAPFKILVDSFSPRDIQPKNGIY</sequence>
<dbReference type="AlphaFoldDB" id="A0A6H5FU43"/>
<keyword evidence="2" id="KW-1185">Reference proteome</keyword>
<dbReference type="EMBL" id="CADCXU010000085">
    <property type="protein sequence ID" value="CAA9993063.1"/>
    <property type="molecule type" value="Genomic_DNA"/>
</dbReference>
<evidence type="ECO:0000313" key="2">
    <source>
        <dbReference type="Proteomes" id="UP000479000"/>
    </source>
</evidence>
<dbReference type="OrthoDB" id="6583586at2759"/>
<accession>A0A6H5FU43</accession>
<reference evidence="1 2" key="1">
    <citation type="submission" date="2020-02" db="EMBL/GenBank/DDBJ databases">
        <authorList>
            <person name="Ferguson B K."/>
        </authorList>
    </citation>
    <scope>NUCLEOTIDE SEQUENCE [LARGE SCALE GENOMIC DNA]</scope>
</reference>